<protein>
    <submittedName>
        <fullName evidence="1">Uncharacterized protein</fullName>
    </submittedName>
</protein>
<evidence type="ECO:0000313" key="2">
    <source>
        <dbReference type="Proteomes" id="UP001396334"/>
    </source>
</evidence>
<dbReference type="EMBL" id="JBBPBN010000024">
    <property type="protein sequence ID" value="KAK9010219.1"/>
    <property type="molecule type" value="Genomic_DNA"/>
</dbReference>
<dbReference type="Proteomes" id="UP001396334">
    <property type="component" value="Unassembled WGS sequence"/>
</dbReference>
<organism evidence="1 2">
    <name type="scientific">Hibiscus sabdariffa</name>
    <name type="common">roselle</name>
    <dbReference type="NCBI Taxonomy" id="183260"/>
    <lineage>
        <taxon>Eukaryota</taxon>
        <taxon>Viridiplantae</taxon>
        <taxon>Streptophyta</taxon>
        <taxon>Embryophyta</taxon>
        <taxon>Tracheophyta</taxon>
        <taxon>Spermatophyta</taxon>
        <taxon>Magnoliopsida</taxon>
        <taxon>eudicotyledons</taxon>
        <taxon>Gunneridae</taxon>
        <taxon>Pentapetalae</taxon>
        <taxon>rosids</taxon>
        <taxon>malvids</taxon>
        <taxon>Malvales</taxon>
        <taxon>Malvaceae</taxon>
        <taxon>Malvoideae</taxon>
        <taxon>Hibiscus</taxon>
    </lineage>
</organism>
<accession>A0ABR2RBK1</accession>
<evidence type="ECO:0000313" key="1">
    <source>
        <dbReference type="EMBL" id="KAK9010219.1"/>
    </source>
</evidence>
<gene>
    <name evidence="1" type="ORF">V6N11_036732</name>
</gene>
<comment type="caution">
    <text evidence="1">The sequence shown here is derived from an EMBL/GenBank/DDBJ whole genome shotgun (WGS) entry which is preliminary data.</text>
</comment>
<keyword evidence="2" id="KW-1185">Reference proteome</keyword>
<name>A0ABR2RBK1_9ROSI</name>
<sequence>MENGCRGRFARMAIRIDLNKPLVSKLLSMGEFKWLNMSPEYTATPPANTAQPPSSDTDAYGPWMVVEQCERRPALTLQTNGFMQSWTHPRGSRFNPISEEIDDDVQEFAKDVDPAHEGIPRICHDDHQHKGKAIAIPK</sequence>
<reference evidence="1 2" key="1">
    <citation type="journal article" date="2024" name="G3 (Bethesda)">
        <title>Genome assembly of Hibiscus sabdariffa L. provides insights into metabolisms of medicinal natural products.</title>
        <authorList>
            <person name="Kim T."/>
        </authorList>
    </citation>
    <scope>NUCLEOTIDE SEQUENCE [LARGE SCALE GENOMIC DNA]</scope>
    <source>
        <strain evidence="1">TK-2024</strain>
        <tissue evidence="1">Old leaves</tissue>
    </source>
</reference>
<proteinExistence type="predicted"/>